<dbReference type="AlphaFoldDB" id="A0A1Q8STH4"/>
<dbReference type="EMBL" id="MSDO01000009">
    <property type="protein sequence ID" value="OLO04740.1"/>
    <property type="molecule type" value="Genomic_DNA"/>
</dbReference>
<sequence>MNRSILLFFGWLLLVAIAASSGILAPPGEWYAALAKPPLTPPDWLFPAAWTLLYLMMAVAAWKVTLIVPRDERRGALTPFVLQLIANGLWSWLFFAAHWMLIGLLDLLLMWGLIVWTIVTFWRHSRSAAGLLVPYLVWVSFAAYLNASLLILNSPWG</sequence>
<dbReference type="Pfam" id="PF03073">
    <property type="entry name" value="TspO_MBR"/>
    <property type="match status" value="1"/>
</dbReference>
<comment type="subcellular location">
    <subcellularLocation>
        <location evidence="1">Membrane</location>
        <topology evidence="1">Multi-pass membrane protein</topology>
    </subcellularLocation>
</comment>
<dbReference type="RefSeq" id="WP_075569641.1">
    <property type="nucleotide sequence ID" value="NZ_MSDO01000009.1"/>
</dbReference>
<evidence type="ECO:0000256" key="1">
    <source>
        <dbReference type="ARBA" id="ARBA00004141"/>
    </source>
</evidence>
<dbReference type="PANTHER" id="PTHR10057">
    <property type="entry name" value="PERIPHERAL-TYPE BENZODIAZEPINE RECEPTOR"/>
    <property type="match status" value="1"/>
</dbReference>
<evidence type="ECO:0000313" key="7">
    <source>
        <dbReference type="EMBL" id="OLO04740.1"/>
    </source>
</evidence>
<name>A0A1Q8STH4_9GAMM</name>
<feature type="transmembrane region" description="Helical" evidence="6">
    <location>
        <begin position="129"/>
        <end position="152"/>
    </location>
</feature>
<organism evidence="7 8">
    <name type="scientific">Salinicola socius</name>
    <dbReference type="NCBI Taxonomy" id="404433"/>
    <lineage>
        <taxon>Bacteria</taxon>
        <taxon>Pseudomonadati</taxon>
        <taxon>Pseudomonadota</taxon>
        <taxon>Gammaproteobacteria</taxon>
        <taxon>Oceanospirillales</taxon>
        <taxon>Halomonadaceae</taxon>
        <taxon>Salinicola</taxon>
    </lineage>
</organism>
<proteinExistence type="inferred from homology"/>
<feature type="transmembrane region" description="Helical" evidence="6">
    <location>
        <begin position="44"/>
        <end position="64"/>
    </location>
</feature>
<dbReference type="PANTHER" id="PTHR10057:SF0">
    <property type="entry name" value="TRANSLOCATOR PROTEIN"/>
    <property type="match status" value="1"/>
</dbReference>
<reference evidence="7 8" key="1">
    <citation type="submission" date="2016-12" db="EMBL/GenBank/DDBJ databases">
        <title>Draft genome sequences of strains Salinicola socius SMB35, Salinicola sp. MH3R3-1 and Chromohalobacter sp. SMB17 from the Verkhnekamsk potash mining region of Russia.</title>
        <authorList>
            <person name="Mavrodi D.V."/>
            <person name="Olsson B.E."/>
            <person name="Korsakova E.S."/>
            <person name="Pyankova A."/>
            <person name="Mavrodi O.V."/>
            <person name="Plotnikova E.G."/>
        </authorList>
    </citation>
    <scope>NUCLEOTIDE SEQUENCE [LARGE SCALE GENOMIC DNA]</scope>
    <source>
        <strain evidence="7 8">SMB35</strain>
    </source>
</reference>
<evidence type="ECO:0000256" key="6">
    <source>
        <dbReference type="SAM" id="Phobius"/>
    </source>
</evidence>
<feature type="transmembrane region" description="Helical" evidence="6">
    <location>
        <begin position="76"/>
        <end position="95"/>
    </location>
</feature>
<dbReference type="InterPro" id="IPR004307">
    <property type="entry name" value="TspO_MBR"/>
</dbReference>
<gene>
    <name evidence="7" type="ORF">BTW07_08060</name>
</gene>
<evidence type="ECO:0000256" key="3">
    <source>
        <dbReference type="ARBA" id="ARBA00022692"/>
    </source>
</evidence>
<dbReference type="GO" id="GO:0033013">
    <property type="term" value="P:tetrapyrrole metabolic process"/>
    <property type="evidence" value="ECO:0007669"/>
    <property type="project" value="UniProtKB-ARBA"/>
</dbReference>
<accession>A0A1Q8STH4</accession>
<keyword evidence="3 6" id="KW-0812">Transmembrane</keyword>
<dbReference type="Proteomes" id="UP000186878">
    <property type="component" value="Unassembled WGS sequence"/>
</dbReference>
<keyword evidence="4 6" id="KW-1133">Transmembrane helix</keyword>
<feature type="transmembrane region" description="Helical" evidence="6">
    <location>
        <begin position="101"/>
        <end position="122"/>
    </location>
</feature>
<dbReference type="CDD" id="cd15904">
    <property type="entry name" value="TSPO_MBR"/>
    <property type="match status" value="1"/>
</dbReference>
<dbReference type="GO" id="GO:0016020">
    <property type="term" value="C:membrane"/>
    <property type="evidence" value="ECO:0007669"/>
    <property type="project" value="UniProtKB-SubCell"/>
</dbReference>
<dbReference type="InterPro" id="IPR038330">
    <property type="entry name" value="TspO/MBR-related_sf"/>
</dbReference>
<dbReference type="Gene3D" id="1.20.1260.100">
    <property type="entry name" value="TspO/MBR protein"/>
    <property type="match status" value="1"/>
</dbReference>
<comment type="caution">
    <text evidence="7">The sequence shown here is derived from an EMBL/GenBank/DDBJ whole genome shotgun (WGS) entry which is preliminary data.</text>
</comment>
<keyword evidence="8" id="KW-1185">Reference proteome</keyword>
<comment type="similarity">
    <text evidence="2">Belongs to the TspO/BZRP family.</text>
</comment>
<evidence type="ECO:0000256" key="5">
    <source>
        <dbReference type="ARBA" id="ARBA00023136"/>
    </source>
</evidence>
<evidence type="ECO:0000256" key="4">
    <source>
        <dbReference type="ARBA" id="ARBA00022989"/>
    </source>
</evidence>
<keyword evidence="5 6" id="KW-0472">Membrane</keyword>
<evidence type="ECO:0000256" key="2">
    <source>
        <dbReference type="ARBA" id="ARBA00007524"/>
    </source>
</evidence>
<protein>
    <submittedName>
        <fullName evidence="7">TspO protein</fullName>
    </submittedName>
</protein>
<evidence type="ECO:0000313" key="8">
    <source>
        <dbReference type="Proteomes" id="UP000186878"/>
    </source>
</evidence>
<dbReference type="PIRSF" id="PIRSF005859">
    <property type="entry name" value="PBR"/>
    <property type="match status" value="1"/>
</dbReference>
<dbReference type="FunFam" id="1.20.1260.100:FF:000001">
    <property type="entry name" value="translocator protein 2"/>
    <property type="match status" value="1"/>
</dbReference>
<dbReference type="STRING" id="404433.BTW07_08060"/>